<dbReference type="PANTHER" id="PTHR45786">
    <property type="entry name" value="DNA BINDING PROTEIN-LIKE"/>
    <property type="match status" value="1"/>
</dbReference>
<gene>
    <name evidence="1" type="ORF">LOD99_8488</name>
</gene>
<dbReference type="PANTHER" id="PTHR45786:SF74">
    <property type="entry name" value="ATP-DEPENDENT DNA HELICASE"/>
    <property type="match status" value="1"/>
</dbReference>
<organism evidence="1 2">
    <name type="scientific">Oopsacas minuta</name>
    <dbReference type="NCBI Taxonomy" id="111878"/>
    <lineage>
        <taxon>Eukaryota</taxon>
        <taxon>Metazoa</taxon>
        <taxon>Porifera</taxon>
        <taxon>Hexactinellida</taxon>
        <taxon>Hexasterophora</taxon>
        <taxon>Lyssacinosida</taxon>
        <taxon>Leucopsacidae</taxon>
        <taxon>Oopsacas</taxon>
    </lineage>
</organism>
<dbReference type="EMBL" id="JAKMXF010000337">
    <property type="protein sequence ID" value="KAI6647773.1"/>
    <property type="molecule type" value="Genomic_DNA"/>
</dbReference>
<dbReference type="AlphaFoldDB" id="A0AAV7JG11"/>
<keyword evidence="2" id="KW-1185">Reference proteome</keyword>
<reference evidence="1 2" key="1">
    <citation type="journal article" date="2023" name="BMC Biol.">
        <title>The compact genome of the sponge Oopsacas minuta (Hexactinellida) is lacking key metazoan core genes.</title>
        <authorList>
            <person name="Santini S."/>
            <person name="Schenkelaars Q."/>
            <person name="Jourda C."/>
            <person name="Duchesne M."/>
            <person name="Belahbib H."/>
            <person name="Rocher C."/>
            <person name="Selva M."/>
            <person name="Riesgo A."/>
            <person name="Vervoort M."/>
            <person name="Leys S.P."/>
            <person name="Kodjabachian L."/>
            <person name="Le Bivic A."/>
            <person name="Borchiellini C."/>
            <person name="Claverie J.M."/>
            <person name="Renard E."/>
        </authorList>
    </citation>
    <scope>NUCLEOTIDE SEQUENCE [LARGE SCALE GENOMIC DNA]</scope>
    <source>
        <strain evidence="1">SPO-2</strain>
    </source>
</reference>
<evidence type="ECO:0000313" key="1">
    <source>
        <dbReference type="EMBL" id="KAI6647773.1"/>
    </source>
</evidence>
<comment type="caution">
    <text evidence="1">The sequence shown here is derived from an EMBL/GenBank/DDBJ whole genome shotgun (WGS) entry which is preliminary data.</text>
</comment>
<name>A0AAV7JG11_9METZ</name>
<sequence>MCCKSGKVQLHDLEDLSEPLKRLMLGETSESRHFLENIRKYNSCFQMTSFGVTKETRESGYMPTFKTQGQVYHTAGSLLPLPDEHPQFLQIYFMGNDANETN</sequence>
<proteinExistence type="predicted"/>
<protein>
    <submittedName>
        <fullName evidence="1">Uncharacterized protein</fullName>
    </submittedName>
</protein>
<accession>A0AAV7JG11</accession>
<evidence type="ECO:0000313" key="2">
    <source>
        <dbReference type="Proteomes" id="UP001165289"/>
    </source>
</evidence>
<dbReference type="Proteomes" id="UP001165289">
    <property type="component" value="Unassembled WGS sequence"/>
</dbReference>